<evidence type="ECO:0000313" key="3">
    <source>
        <dbReference type="Proteomes" id="UP000178240"/>
    </source>
</evidence>
<dbReference type="InterPro" id="IPR015797">
    <property type="entry name" value="NUDIX_hydrolase-like_dom_sf"/>
</dbReference>
<dbReference type="InterPro" id="IPR000086">
    <property type="entry name" value="NUDIX_hydrolase_dom"/>
</dbReference>
<name>A0A1G1Y0N0_9BACT</name>
<comment type="caution">
    <text evidence="2">The sequence shown here is derived from an EMBL/GenBank/DDBJ whole genome shotgun (WGS) entry which is preliminary data.</text>
</comment>
<dbReference type="SUPFAM" id="SSF55811">
    <property type="entry name" value="Nudix"/>
    <property type="match status" value="1"/>
</dbReference>
<evidence type="ECO:0000313" key="2">
    <source>
        <dbReference type="EMBL" id="OGY45822.1"/>
    </source>
</evidence>
<dbReference type="GO" id="GO:0004452">
    <property type="term" value="F:isopentenyl-diphosphate delta-isomerase activity"/>
    <property type="evidence" value="ECO:0007669"/>
    <property type="project" value="TreeGrafter"/>
</dbReference>
<feature type="domain" description="Nudix hydrolase" evidence="1">
    <location>
        <begin position="31"/>
        <end position="162"/>
    </location>
</feature>
<gene>
    <name evidence="2" type="ORF">A2744_00235</name>
</gene>
<dbReference type="Proteomes" id="UP000178240">
    <property type="component" value="Unassembled WGS sequence"/>
</dbReference>
<dbReference type="PANTHER" id="PTHR10885:SF20">
    <property type="entry name" value="NUDIX HYDROLASE DOMAIN-CONTAINING PROTEIN"/>
    <property type="match status" value="1"/>
</dbReference>
<sequence>MLEELLNIFDENNQSLGFTKPRKEVHQTLQYWHRAVHLWIINSDKKILCHQRSKTVDADPGKWQSFFGGHLQAGQDYITSATQELKEELGLDVKPDQLVPIHIRKSQRAKHNSQVYILIWDGNISDLQLDKNEIESIKWLSIEKLQKEIDQGKYCNTIDNQVIEYIKSN</sequence>
<reference evidence="2 3" key="1">
    <citation type="journal article" date="2016" name="Nat. Commun.">
        <title>Thousands of microbial genomes shed light on interconnected biogeochemical processes in an aquifer system.</title>
        <authorList>
            <person name="Anantharaman K."/>
            <person name="Brown C.T."/>
            <person name="Hug L.A."/>
            <person name="Sharon I."/>
            <person name="Castelle C.J."/>
            <person name="Probst A.J."/>
            <person name="Thomas B.C."/>
            <person name="Singh A."/>
            <person name="Wilkins M.J."/>
            <person name="Karaoz U."/>
            <person name="Brodie E.L."/>
            <person name="Williams K.H."/>
            <person name="Hubbard S.S."/>
            <person name="Banfield J.F."/>
        </authorList>
    </citation>
    <scope>NUCLEOTIDE SEQUENCE [LARGE SCALE GENOMIC DNA]</scope>
</reference>
<dbReference type="CDD" id="cd04692">
    <property type="entry name" value="NUDIX_Hydrolase"/>
    <property type="match status" value="1"/>
</dbReference>
<dbReference type="AlphaFoldDB" id="A0A1G1Y0N0"/>
<accession>A0A1G1Y0N0</accession>
<dbReference type="Gene3D" id="3.90.79.10">
    <property type="entry name" value="Nucleoside Triphosphate Pyrophosphohydrolase"/>
    <property type="match status" value="1"/>
</dbReference>
<evidence type="ECO:0000259" key="1">
    <source>
        <dbReference type="PROSITE" id="PS51462"/>
    </source>
</evidence>
<dbReference type="Pfam" id="PF00293">
    <property type="entry name" value="NUDIX"/>
    <property type="match status" value="1"/>
</dbReference>
<protein>
    <recommendedName>
        <fullName evidence="1">Nudix hydrolase domain-containing protein</fullName>
    </recommendedName>
</protein>
<dbReference type="PROSITE" id="PS51462">
    <property type="entry name" value="NUDIX"/>
    <property type="match status" value="1"/>
</dbReference>
<dbReference type="GO" id="GO:0005737">
    <property type="term" value="C:cytoplasm"/>
    <property type="evidence" value="ECO:0007669"/>
    <property type="project" value="TreeGrafter"/>
</dbReference>
<dbReference type="EMBL" id="MHIE01000011">
    <property type="protein sequence ID" value="OGY45822.1"/>
    <property type="molecule type" value="Genomic_DNA"/>
</dbReference>
<dbReference type="GO" id="GO:0009240">
    <property type="term" value="P:isopentenyl diphosphate biosynthetic process"/>
    <property type="evidence" value="ECO:0007669"/>
    <property type="project" value="TreeGrafter"/>
</dbReference>
<organism evidence="2 3">
    <name type="scientific">Candidatus Buchananbacteria bacterium RIFCSPHIGHO2_01_FULL_44_11</name>
    <dbReference type="NCBI Taxonomy" id="1797535"/>
    <lineage>
        <taxon>Bacteria</taxon>
        <taxon>Candidatus Buchananiibacteriota</taxon>
    </lineage>
</organism>
<dbReference type="PANTHER" id="PTHR10885">
    <property type="entry name" value="ISOPENTENYL-DIPHOSPHATE DELTA-ISOMERASE"/>
    <property type="match status" value="1"/>
</dbReference>
<proteinExistence type="predicted"/>
<dbReference type="STRING" id="1797535.A2744_00235"/>